<keyword evidence="2" id="KW-1185">Reference proteome</keyword>
<proteinExistence type="predicted"/>
<evidence type="ECO:0000313" key="1">
    <source>
        <dbReference type="EMBL" id="KAJ7712941.1"/>
    </source>
</evidence>
<name>A0AAD7H5M3_9AGAR</name>
<protein>
    <submittedName>
        <fullName evidence="1">Uncharacterized protein</fullName>
    </submittedName>
</protein>
<comment type="caution">
    <text evidence="1">The sequence shown here is derived from an EMBL/GenBank/DDBJ whole genome shotgun (WGS) entry which is preliminary data.</text>
</comment>
<reference evidence="1" key="1">
    <citation type="submission" date="2023-03" db="EMBL/GenBank/DDBJ databases">
        <title>Massive genome expansion in bonnet fungi (Mycena s.s.) driven by repeated elements and novel gene families across ecological guilds.</title>
        <authorList>
            <consortium name="Lawrence Berkeley National Laboratory"/>
            <person name="Harder C.B."/>
            <person name="Miyauchi S."/>
            <person name="Viragh M."/>
            <person name="Kuo A."/>
            <person name="Thoen E."/>
            <person name="Andreopoulos B."/>
            <person name="Lu D."/>
            <person name="Skrede I."/>
            <person name="Drula E."/>
            <person name="Henrissat B."/>
            <person name="Morin E."/>
            <person name="Kohler A."/>
            <person name="Barry K."/>
            <person name="LaButti K."/>
            <person name="Morin E."/>
            <person name="Salamov A."/>
            <person name="Lipzen A."/>
            <person name="Mereny Z."/>
            <person name="Hegedus B."/>
            <person name="Baldrian P."/>
            <person name="Stursova M."/>
            <person name="Weitz H."/>
            <person name="Taylor A."/>
            <person name="Grigoriev I.V."/>
            <person name="Nagy L.G."/>
            <person name="Martin F."/>
            <person name="Kauserud H."/>
        </authorList>
    </citation>
    <scope>NUCLEOTIDE SEQUENCE</scope>
    <source>
        <strain evidence="1">CBHHK182m</strain>
    </source>
</reference>
<organism evidence="1 2">
    <name type="scientific">Mycena metata</name>
    <dbReference type="NCBI Taxonomy" id="1033252"/>
    <lineage>
        <taxon>Eukaryota</taxon>
        <taxon>Fungi</taxon>
        <taxon>Dikarya</taxon>
        <taxon>Basidiomycota</taxon>
        <taxon>Agaricomycotina</taxon>
        <taxon>Agaricomycetes</taxon>
        <taxon>Agaricomycetidae</taxon>
        <taxon>Agaricales</taxon>
        <taxon>Marasmiineae</taxon>
        <taxon>Mycenaceae</taxon>
        <taxon>Mycena</taxon>
    </lineage>
</organism>
<sequence length="246" mass="26338">MPAACACASAAPRRVTSRHSCGAHTHLNFPPQSFHLALSNLYHPPRTHITHLLRPPLLFPLRTAFAAASRPTCYHSPTRLVGGPIALPMESSRYGTSSPALPARGIGRGRKRIPAPRTGCVIYANTRIVATIYVPVATPPARLAHAPSVSSSRSHPRATVLSIAALYTACLRLTDPPRMWWPLHTPGSARRMPSHMCTSWICVADSVAALTSTDGSLLSSTYHPLSRSTLPAAPCTCRAHTPTNLG</sequence>
<dbReference type="AlphaFoldDB" id="A0AAD7H5M3"/>
<gene>
    <name evidence="1" type="ORF">B0H16DRAFT_551466</name>
</gene>
<dbReference type="Proteomes" id="UP001215598">
    <property type="component" value="Unassembled WGS sequence"/>
</dbReference>
<accession>A0AAD7H5M3</accession>
<evidence type="ECO:0000313" key="2">
    <source>
        <dbReference type="Proteomes" id="UP001215598"/>
    </source>
</evidence>
<dbReference type="EMBL" id="JARKIB010000354">
    <property type="protein sequence ID" value="KAJ7712941.1"/>
    <property type="molecule type" value="Genomic_DNA"/>
</dbReference>